<keyword evidence="3" id="KW-1185">Reference proteome</keyword>
<sequence>MGRGRGTTTSEPDKKTSAISPFIILRTGAGGLSSVGSFIWRFKTFLEENHLITPAEEHEETDLYYRIPGLEAGSLAFHQLASFLHQHQFVLNEDDVSDGTIRPVNRGWLVKFGSLVLPLMLLREVWDKVEESSPEFIHLKGSKRSHYLLNRIRDVVLFYIHKEGNKKRSMPTESQNLVDQHFIMDWPFFHEVHLEFLGQLTTDGVPRDRIFPRGLYDILMIWEQRSKLQPLRSLPQWTYDPSKDSLDLRKGDDSARLNQQGNTSAEPSEGYQDDQPVLKDDENCNNEESACIWPSDTRRYEVFAYRRPPQSQNTALDGRTSKRQKLQVRTEKALSTTGQHKVSSSRILAAPARDVHHQGFIDDDYTEQQFWEHLWYRLYELQWSIASDDTLKKRFSWVLYWVREDEMPLEPLSFVDSLLQVWYGAEGALESVTHPYNIPPGCCFNRELINPDLDPRWVEGILAHGDSAQKVRSRLLKYHKLDISHDDIYNKYGILLPYVWEKAYAQGYLNSRSDLFQPKQTHEDATSIEPDELDDISDRASQSEAEEVRKAPAKPVTQAQAAKLEVIVMEIIRDDYQSQNGSTWMWLHLQRTHLLGRRGNGVLLKKILDVDPDFASKEKRICMKLRMELKIVDYVEDEEFSWHGRRLPPSVIAARHLRLPWPQRARFLLAPKHGQAQR</sequence>
<dbReference type="AlphaFoldDB" id="A0A6A6ENQ8"/>
<feature type="region of interest" description="Disordered" evidence="1">
    <location>
        <begin position="519"/>
        <end position="554"/>
    </location>
</feature>
<dbReference type="EMBL" id="ML994615">
    <property type="protein sequence ID" value="KAF2192815.1"/>
    <property type="molecule type" value="Genomic_DNA"/>
</dbReference>
<protein>
    <submittedName>
        <fullName evidence="2">Uncharacterized protein</fullName>
    </submittedName>
</protein>
<gene>
    <name evidence="2" type="ORF">K469DRAFT_694853</name>
</gene>
<organism evidence="2 3">
    <name type="scientific">Zopfia rhizophila CBS 207.26</name>
    <dbReference type="NCBI Taxonomy" id="1314779"/>
    <lineage>
        <taxon>Eukaryota</taxon>
        <taxon>Fungi</taxon>
        <taxon>Dikarya</taxon>
        <taxon>Ascomycota</taxon>
        <taxon>Pezizomycotina</taxon>
        <taxon>Dothideomycetes</taxon>
        <taxon>Dothideomycetes incertae sedis</taxon>
        <taxon>Zopfiaceae</taxon>
        <taxon>Zopfia</taxon>
    </lineage>
</organism>
<feature type="compositionally biased region" description="Basic and acidic residues" evidence="1">
    <location>
        <begin position="242"/>
        <end position="255"/>
    </location>
</feature>
<accession>A0A6A6ENQ8</accession>
<reference evidence="2" key="1">
    <citation type="journal article" date="2020" name="Stud. Mycol.">
        <title>101 Dothideomycetes genomes: a test case for predicting lifestyles and emergence of pathogens.</title>
        <authorList>
            <person name="Haridas S."/>
            <person name="Albert R."/>
            <person name="Binder M."/>
            <person name="Bloem J."/>
            <person name="Labutti K."/>
            <person name="Salamov A."/>
            <person name="Andreopoulos B."/>
            <person name="Baker S."/>
            <person name="Barry K."/>
            <person name="Bills G."/>
            <person name="Bluhm B."/>
            <person name="Cannon C."/>
            <person name="Castanera R."/>
            <person name="Culley D."/>
            <person name="Daum C."/>
            <person name="Ezra D."/>
            <person name="Gonzalez J."/>
            <person name="Henrissat B."/>
            <person name="Kuo A."/>
            <person name="Liang C."/>
            <person name="Lipzen A."/>
            <person name="Lutzoni F."/>
            <person name="Magnuson J."/>
            <person name="Mondo S."/>
            <person name="Nolan M."/>
            <person name="Ohm R."/>
            <person name="Pangilinan J."/>
            <person name="Park H.-J."/>
            <person name="Ramirez L."/>
            <person name="Alfaro M."/>
            <person name="Sun H."/>
            <person name="Tritt A."/>
            <person name="Yoshinaga Y."/>
            <person name="Zwiers L.-H."/>
            <person name="Turgeon B."/>
            <person name="Goodwin S."/>
            <person name="Spatafora J."/>
            <person name="Crous P."/>
            <person name="Grigoriev I."/>
        </authorList>
    </citation>
    <scope>NUCLEOTIDE SEQUENCE</scope>
    <source>
        <strain evidence="2">CBS 207.26</strain>
    </source>
</reference>
<name>A0A6A6ENQ8_9PEZI</name>
<evidence type="ECO:0000313" key="2">
    <source>
        <dbReference type="EMBL" id="KAF2192815.1"/>
    </source>
</evidence>
<dbReference type="OrthoDB" id="5106194at2759"/>
<feature type="compositionally biased region" description="Polar residues" evidence="1">
    <location>
        <begin position="256"/>
        <end position="266"/>
    </location>
</feature>
<proteinExistence type="predicted"/>
<evidence type="ECO:0000313" key="3">
    <source>
        <dbReference type="Proteomes" id="UP000800200"/>
    </source>
</evidence>
<dbReference type="Proteomes" id="UP000800200">
    <property type="component" value="Unassembled WGS sequence"/>
</dbReference>
<evidence type="ECO:0000256" key="1">
    <source>
        <dbReference type="SAM" id="MobiDB-lite"/>
    </source>
</evidence>
<feature type="region of interest" description="Disordered" evidence="1">
    <location>
        <begin position="242"/>
        <end position="283"/>
    </location>
</feature>